<keyword evidence="4" id="KW-1185">Reference proteome</keyword>
<comment type="caution">
    <text evidence="3">The sequence shown here is derived from an EMBL/GenBank/DDBJ whole genome shotgun (WGS) entry which is preliminary data.</text>
</comment>
<evidence type="ECO:0000313" key="4">
    <source>
        <dbReference type="Proteomes" id="UP000565262"/>
    </source>
</evidence>
<evidence type="ECO:0000256" key="2">
    <source>
        <dbReference type="SAM" id="Phobius"/>
    </source>
</evidence>
<dbReference type="Pfam" id="PF14316">
    <property type="entry name" value="DUF4381"/>
    <property type="match status" value="1"/>
</dbReference>
<name>A0A839IKA7_9GAMM</name>
<keyword evidence="2" id="KW-0472">Membrane</keyword>
<evidence type="ECO:0000313" key="3">
    <source>
        <dbReference type="EMBL" id="MBB1485331.1"/>
    </source>
</evidence>
<dbReference type="Proteomes" id="UP000565262">
    <property type="component" value="Unassembled WGS sequence"/>
</dbReference>
<protein>
    <submittedName>
        <fullName evidence="3">DUF4381 domain-containing protein</fullName>
    </submittedName>
</protein>
<dbReference type="InterPro" id="IPR025489">
    <property type="entry name" value="DUF4381"/>
</dbReference>
<dbReference type="RefSeq" id="WP_182807123.1">
    <property type="nucleotide sequence ID" value="NZ_JACJFM010000002.1"/>
</dbReference>
<sequence>MSTEQPLIDQLKDIHLPASETDILQFIQAWWIIPLLAAIAVLALVLYRRHQKKIRPRVYALNELEQMRQRYQQHKEDQRLLNEINVLLRRMAILYYDREEVASLSGEAWLQFLDKSGKTKDFSSGPGQILSHVYDDKKPEFDEPALSETVRLWISLQSCS</sequence>
<accession>A0A839IKA7</accession>
<organism evidence="3 4">
    <name type="scientific">Oceanospirillum sediminis</name>
    <dbReference type="NCBI Taxonomy" id="2760088"/>
    <lineage>
        <taxon>Bacteria</taxon>
        <taxon>Pseudomonadati</taxon>
        <taxon>Pseudomonadota</taxon>
        <taxon>Gammaproteobacteria</taxon>
        <taxon>Oceanospirillales</taxon>
        <taxon>Oceanospirillaceae</taxon>
        <taxon>Oceanospirillum</taxon>
    </lineage>
</organism>
<gene>
    <name evidence="3" type="ORF">H4O21_01700</name>
</gene>
<evidence type="ECO:0000256" key="1">
    <source>
        <dbReference type="SAM" id="Coils"/>
    </source>
</evidence>
<keyword evidence="1" id="KW-0175">Coiled coil</keyword>
<feature type="coiled-coil region" evidence="1">
    <location>
        <begin position="57"/>
        <end position="84"/>
    </location>
</feature>
<dbReference type="EMBL" id="JACJFM010000002">
    <property type="protein sequence ID" value="MBB1485331.1"/>
    <property type="molecule type" value="Genomic_DNA"/>
</dbReference>
<keyword evidence="2" id="KW-1133">Transmembrane helix</keyword>
<proteinExistence type="predicted"/>
<dbReference type="AlphaFoldDB" id="A0A839IKA7"/>
<keyword evidence="2" id="KW-0812">Transmembrane</keyword>
<feature type="transmembrane region" description="Helical" evidence="2">
    <location>
        <begin position="29"/>
        <end position="47"/>
    </location>
</feature>
<reference evidence="3 4" key="1">
    <citation type="submission" date="2020-08" db="EMBL/GenBank/DDBJ databases">
        <title>Oceanospirillum sp. nov. isolated from marine sediment.</title>
        <authorList>
            <person name="Ji X."/>
        </authorList>
    </citation>
    <scope>NUCLEOTIDE SEQUENCE [LARGE SCALE GENOMIC DNA]</scope>
    <source>
        <strain evidence="3 4">D5</strain>
    </source>
</reference>